<organism evidence="1 2">
    <name type="scientific">Methylocella tundrae</name>
    <dbReference type="NCBI Taxonomy" id="227605"/>
    <lineage>
        <taxon>Bacteria</taxon>
        <taxon>Pseudomonadati</taxon>
        <taxon>Pseudomonadota</taxon>
        <taxon>Alphaproteobacteria</taxon>
        <taxon>Hyphomicrobiales</taxon>
        <taxon>Beijerinckiaceae</taxon>
        <taxon>Methylocella</taxon>
    </lineage>
</organism>
<gene>
    <name evidence="1" type="ORF">MTUNDRAET4_1789</name>
</gene>
<name>A0A4U8YXJ3_METTU</name>
<proteinExistence type="predicted"/>
<dbReference type="Proteomes" id="UP000294360">
    <property type="component" value="Chromosome"/>
</dbReference>
<evidence type="ECO:0000313" key="1">
    <source>
        <dbReference type="EMBL" id="VFU08682.1"/>
    </source>
</evidence>
<accession>A0A4U8YXJ3</accession>
<reference evidence="1 2" key="1">
    <citation type="submission" date="2019-03" db="EMBL/GenBank/DDBJ databases">
        <authorList>
            <person name="Kox A.R. M."/>
        </authorList>
    </citation>
    <scope>NUCLEOTIDE SEQUENCE [LARGE SCALE GENOMIC DNA]</scope>
    <source>
        <strain evidence="1">MTUNDRAET4 annotated genome</strain>
    </source>
</reference>
<dbReference type="KEGG" id="mtun:MTUNDRAET4_1789"/>
<sequence length="47" mass="5376">MVSFNAWPHPKSLQLFGAMVSFNAWPYPKSLQLFGAMLYAAASWRRT</sequence>
<dbReference type="EMBL" id="LR536450">
    <property type="protein sequence ID" value="VFU08682.1"/>
    <property type="molecule type" value="Genomic_DNA"/>
</dbReference>
<dbReference type="AlphaFoldDB" id="A0A4U8YXJ3"/>
<protein>
    <submittedName>
        <fullName evidence="1">Uncharacterized protein</fullName>
    </submittedName>
</protein>
<evidence type="ECO:0000313" key="2">
    <source>
        <dbReference type="Proteomes" id="UP000294360"/>
    </source>
</evidence>